<gene>
    <name evidence="1" type="ORF">HMPREF0198_0326</name>
</gene>
<organism evidence="1 2">
    <name type="scientific">Cardiobacterium hominis (strain ATCC 15826 / DSM 8339 / NCTC 10426 / 6573)</name>
    <dbReference type="NCBI Taxonomy" id="638300"/>
    <lineage>
        <taxon>Bacteria</taxon>
        <taxon>Pseudomonadati</taxon>
        <taxon>Pseudomonadota</taxon>
        <taxon>Gammaproteobacteria</taxon>
        <taxon>Cardiobacteriales</taxon>
        <taxon>Cardiobacteriaceae</taxon>
        <taxon>Cardiobacterium</taxon>
    </lineage>
</organism>
<dbReference type="RefSeq" id="WP_004139383.1">
    <property type="nucleotide sequence ID" value="NZ_GG694025.1"/>
</dbReference>
<sequence length="154" mass="17628">MKDYRPPACRIGSWLDDEIYGRVQVGGFTDAKISWPYRKSRSSHSLILCGDLVEAVKIEAAKDVCDWFDVGATTVAKWRRLLGVNRQNNDGTQRLYRELFAQKITPEIAENAREHARSQFSRAKMSATKRGKPVNIHPNSIAALKNWRKKKKIK</sequence>
<evidence type="ECO:0000313" key="2">
    <source>
        <dbReference type="Proteomes" id="UP000004870"/>
    </source>
</evidence>
<proteinExistence type="predicted"/>
<dbReference type="GeneID" id="84789352"/>
<accession>C8N749</accession>
<keyword evidence="2" id="KW-1185">Reference proteome</keyword>
<dbReference type="Proteomes" id="UP000004870">
    <property type="component" value="Unassembled WGS sequence"/>
</dbReference>
<dbReference type="AlphaFoldDB" id="C8N749"/>
<dbReference type="HOGENOM" id="CLU_1701058_0_0_6"/>
<evidence type="ECO:0000313" key="1">
    <source>
        <dbReference type="EMBL" id="EEV89545.1"/>
    </source>
</evidence>
<reference evidence="1 2" key="1">
    <citation type="submission" date="2009-08" db="EMBL/GenBank/DDBJ databases">
        <authorList>
            <person name="Qin X."/>
            <person name="Bachman B."/>
            <person name="Battles P."/>
            <person name="Bell A."/>
            <person name="Bess C."/>
            <person name="Bickham C."/>
            <person name="Chaboub L."/>
            <person name="Chen D."/>
            <person name="Coyle M."/>
            <person name="Deiros D.R."/>
            <person name="Dinh H."/>
            <person name="Forbes L."/>
            <person name="Fowler G."/>
            <person name="Francisco L."/>
            <person name="Fu Q."/>
            <person name="Gubbala S."/>
            <person name="Hale W."/>
            <person name="Han Y."/>
            <person name="Hemphill L."/>
            <person name="Highlander S.K."/>
            <person name="Hirani K."/>
            <person name="Hogues M."/>
            <person name="Jackson L."/>
            <person name="Jakkamsetti A."/>
            <person name="Javaid M."/>
            <person name="Jiang H."/>
            <person name="Korchina V."/>
            <person name="Kovar C."/>
            <person name="Lara F."/>
            <person name="Lee S."/>
            <person name="Mata R."/>
            <person name="Mathew T."/>
            <person name="Moen C."/>
            <person name="Morales K."/>
            <person name="Munidasa M."/>
            <person name="Nazareth L."/>
            <person name="Ngo R."/>
            <person name="Nguyen L."/>
            <person name="Okwuonu G."/>
            <person name="Ongeri F."/>
            <person name="Patil S."/>
            <person name="Petrosino J."/>
            <person name="Pham C."/>
            <person name="Pham P."/>
            <person name="Pu L.-L."/>
            <person name="Puazo M."/>
            <person name="Raj R."/>
            <person name="Reid J."/>
            <person name="Rouhana J."/>
            <person name="Saada N."/>
            <person name="Shang Y."/>
            <person name="Simmons D."/>
            <person name="Thornton R."/>
            <person name="Warren J."/>
            <person name="Weissenberger G."/>
            <person name="Zhang J."/>
            <person name="Zhang L."/>
            <person name="Zhou C."/>
            <person name="Zhu D."/>
            <person name="Muzny D."/>
            <person name="Worley K."/>
            <person name="Gibbs R."/>
        </authorList>
    </citation>
    <scope>NUCLEOTIDE SEQUENCE [LARGE SCALE GENOMIC DNA]</scope>
    <source>
        <strain evidence="2">ATCC 15826 / DSM 8339 / NCTC 10426 / 6573</strain>
    </source>
</reference>
<name>C8N749_CARH6</name>
<dbReference type="EMBL" id="ACKY01000017">
    <property type="protein sequence ID" value="EEV89545.1"/>
    <property type="molecule type" value="Genomic_DNA"/>
</dbReference>
<dbReference type="OrthoDB" id="258970at2"/>
<comment type="caution">
    <text evidence="1">The sequence shown here is derived from an EMBL/GenBank/DDBJ whole genome shotgun (WGS) entry which is preliminary data.</text>
</comment>
<protein>
    <submittedName>
        <fullName evidence="1">Uncharacterized protein</fullName>
    </submittedName>
</protein>